<keyword evidence="4" id="KW-1185">Reference proteome</keyword>
<dbReference type="GO" id="GO:0018773">
    <property type="term" value="F:acetylpyruvate hydrolase activity"/>
    <property type="evidence" value="ECO:0007669"/>
    <property type="project" value="TreeGrafter"/>
</dbReference>
<proteinExistence type="predicted"/>
<dbReference type="GO" id="GO:0046872">
    <property type="term" value="F:metal ion binding"/>
    <property type="evidence" value="ECO:0007669"/>
    <property type="project" value="UniProtKB-KW"/>
</dbReference>
<keyword evidence="3" id="KW-0378">Hydrolase</keyword>
<dbReference type="InterPro" id="IPR011234">
    <property type="entry name" value="Fumarylacetoacetase-like_C"/>
</dbReference>
<sequence>MAINQYTFKRHGVGLPDVTMPIDRALYSVNGGPMASTAGKIVCVGRNYADHAKELGNEVPESPLLFMKPSSAIQPLHGERLRIPTGQGACHHELELAVLIGGLMQGVSADNALTNVAGYALGLDLTLRDLQDALKAKGHPWERAKAFDGSAALGPFVSANVFGNVSKASFQLERNGVVQQEGKVTEMIFSVADLLAEISSVFTLEAGDIVFTGTPAGVGPLAVGDNLSAKLITGNGQEYAWKTRVVGR</sequence>
<accession>A0A432WTY3</accession>
<evidence type="ECO:0000259" key="2">
    <source>
        <dbReference type="Pfam" id="PF01557"/>
    </source>
</evidence>
<protein>
    <submittedName>
        <fullName evidence="3">Isomerase/hydrolase</fullName>
    </submittedName>
</protein>
<dbReference type="GO" id="GO:0016853">
    <property type="term" value="F:isomerase activity"/>
    <property type="evidence" value="ECO:0007669"/>
    <property type="project" value="UniProtKB-KW"/>
</dbReference>
<dbReference type="PANTHER" id="PTHR11820:SF7">
    <property type="entry name" value="ACYLPYRUVASE FAHD1, MITOCHONDRIAL"/>
    <property type="match status" value="1"/>
</dbReference>
<keyword evidence="3" id="KW-0413">Isomerase</keyword>
<dbReference type="EMBL" id="PIPP01000002">
    <property type="protein sequence ID" value="RUO37219.1"/>
    <property type="molecule type" value="Genomic_DNA"/>
</dbReference>
<dbReference type="Pfam" id="PF01557">
    <property type="entry name" value="FAA_hydrolase"/>
    <property type="match status" value="1"/>
</dbReference>
<comment type="caution">
    <text evidence="3">The sequence shown here is derived from an EMBL/GenBank/DDBJ whole genome shotgun (WGS) entry which is preliminary data.</text>
</comment>
<organism evidence="3 4">
    <name type="scientific">Aliidiomarina shirensis</name>
    <dbReference type="NCBI Taxonomy" id="1048642"/>
    <lineage>
        <taxon>Bacteria</taxon>
        <taxon>Pseudomonadati</taxon>
        <taxon>Pseudomonadota</taxon>
        <taxon>Gammaproteobacteria</taxon>
        <taxon>Alteromonadales</taxon>
        <taxon>Idiomarinaceae</taxon>
        <taxon>Aliidiomarina</taxon>
    </lineage>
</organism>
<dbReference type="OrthoDB" id="9805307at2"/>
<dbReference type="SUPFAM" id="SSF56529">
    <property type="entry name" value="FAH"/>
    <property type="match status" value="1"/>
</dbReference>
<dbReference type="Gene3D" id="3.90.850.10">
    <property type="entry name" value="Fumarylacetoacetase-like, C-terminal domain"/>
    <property type="match status" value="1"/>
</dbReference>
<keyword evidence="1" id="KW-0479">Metal-binding</keyword>
<reference evidence="4" key="1">
    <citation type="journal article" date="2018" name="Front. Microbiol.">
        <title>Genome-Based Analysis Reveals the Taxonomy and Diversity of the Family Idiomarinaceae.</title>
        <authorList>
            <person name="Liu Y."/>
            <person name="Lai Q."/>
            <person name="Shao Z."/>
        </authorList>
    </citation>
    <scope>NUCLEOTIDE SEQUENCE [LARGE SCALE GENOMIC DNA]</scope>
    <source>
        <strain evidence="4">AIS</strain>
    </source>
</reference>
<evidence type="ECO:0000313" key="4">
    <source>
        <dbReference type="Proteomes" id="UP000286934"/>
    </source>
</evidence>
<dbReference type="RefSeq" id="WP_126806279.1">
    <property type="nucleotide sequence ID" value="NZ_PIPP01000002.1"/>
</dbReference>
<dbReference type="Proteomes" id="UP000286934">
    <property type="component" value="Unassembled WGS sequence"/>
</dbReference>
<evidence type="ECO:0000256" key="1">
    <source>
        <dbReference type="ARBA" id="ARBA00022723"/>
    </source>
</evidence>
<dbReference type="AlphaFoldDB" id="A0A432WTY3"/>
<name>A0A432WTY3_9GAMM</name>
<gene>
    <name evidence="3" type="ORF">CWE13_04440</name>
</gene>
<evidence type="ECO:0000313" key="3">
    <source>
        <dbReference type="EMBL" id="RUO37219.1"/>
    </source>
</evidence>
<dbReference type="PANTHER" id="PTHR11820">
    <property type="entry name" value="ACYLPYRUVASE"/>
    <property type="match status" value="1"/>
</dbReference>
<dbReference type="InterPro" id="IPR036663">
    <property type="entry name" value="Fumarylacetoacetase_C_sf"/>
</dbReference>
<feature type="domain" description="Fumarylacetoacetase-like C-terminal" evidence="2">
    <location>
        <begin position="40"/>
        <end position="231"/>
    </location>
</feature>
<dbReference type="NCBIfam" id="NF007967">
    <property type="entry name" value="PRK10691.1"/>
    <property type="match status" value="1"/>
</dbReference>